<accession>A0A5J5F9M0</accession>
<organism evidence="2 3">
    <name type="scientific">Sphaerosporella brunnea</name>
    <dbReference type="NCBI Taxonomy" id="1250544"/>
    <lineage>
        <taxon>Eukaryota</taxon>
        <taxon>Fungi</taxon>
        <taxon>Dikarya</taxon>
        <taxon>Ascomycota</taxon>
        <taxon>Pezizomycotina</taxon>
        <taxon>Pezizomycetes</taxon>
        <taxon>Pezizales</taxon>
        <taxon>Pyronemataceae</taxon>
        <taxon>Sphaerosporella</taxon>
    </lineage>
</organism>
<dbReference type="AlphaFoldDB" id="A0A5J5F9M0"/>
<evidence type="ECO:0000313" key="2">
    <source>
        <dbReference type="EMBL" id="KAA8914080.1"/>
    </source>
</evidence>
<feature type="region of interest" description="Disordered" evidence="1">
    <location>
        <begin position="55"/>
        <end position="75"/>
    </location>
</feature>
<evidence type="ECO:0000256" key="1">
    <source>
        <dbReference type="SAM" id="MobiDB-lite"/>
    </source>
</evidence>
<protein>
    <submittedName>
        <fullName evidence="2">Uncharacterized protein</fullName>
    </submittedName>
</protein>
<comment type="caution">
    <text evidence="2">The sequence shown here is derived from an EMBL/GenBank/DDBJ whole genome shotgun (WGS) entry which is preliminary data.</text>
</comment>
<reference evidence="2 3" key="1">
    <citation type="submission" date="2019-09" db="EMBL/GenBank/DDBJ databases">
        <title>Draft genome of the ectomycorrhizal ascomycete Sphaerosporella brunnea.</title>
        <authorList>
            <consortium name="DOE Joint Genome Institute"/>
            <person name="Benucci G.M."/>
            <person name="Marozzi G."/>
            <person name="Antonielli L."/>
            <person name="Sanchez S."/>
            <person name="Marco P."/>
            <person name="Wang X."/>
            <person name="Falini L.B."/>
            <person name="Barry K."/>
            <person name="Haridas S."/>
            <person name="Lipzen A."/>
            <person name="Labutti K."/>
            <person name="Grigoriev I.V."/>
            <person name="Murat C."/>
            <person name="Martin F."/>
            <person name="Albertini E."/>
            <person name="Donnini D."/>
            <person name="Bonito G."/>
        </authorList>
    </citation>
    <scope>NUCLEOTIDE SEQUENCE [LARGE SCALE GENOMIC DNA]</scope>
    <source>
        <strain evidence="2 3">Sb_GMNB300</strain>
    </source>
</reference>
<dbReference type="Proteomes" id="UP000326924">
    <property type="component" value="Unassembled WGS sequence"/>
</dbReference>
<proteinExistence type="predicted"/>
<name>A0A5J5F9M0_9PEZI</name>
<dbReference type="InParanoid" id="A0A5J5F9M0"/>
<dbReference type="EMBL" id="VXIS01000009">
    <property type="protein sequence ID" value="KAA8914080.1"/>
    <property type="molecule type" value="Genomic_DNA"/>
</dbReference>
<keyword evidence="3" id="KW-1185">Reference proteome</keyword>
<gene>
    <name evidence="2" type="ORF">FN846DRAFT_886207</name>
</gene>
<evidence type="ECO:0000313" key="3">
    <source>
        <dbReference type="Proteomes" id="UP000326924"/>
    </source>
</evidence>
<sequence>MCLRISHVLVDFRFHSQKASTLLNTTSTAKRRHSMPTIVRTGFAWSLDELTPSEGKQQPRWCHAPGAPASHRSLPPGHRAFGDDWHLQLVNRHLHRLFNPRLYEIRVTGRQRAQLATDGNVSAVERLLANKVLDVKRLYYRKIDGYYETADRLRHSVQEMGMAMCRALIAAGARCANTVINPRALELQFARLLKDPDAFVQNVPAPSGREKMCGPKDMLWHVSTVSKALYYSEKDKALCLWFRRCRGRRWAVVERASRCRGAVCGRGAEEAGCRRERHENPSVFEQHSHTAS</sequence>